<organism evidence="1 2">
    <name type="scientific">Alligator mississippiensis</name>
    <name type="common">American alligator</name>
    <dbReference type="NCBI Taxonomy" id="8496"/>
    <lineage>
        <taxon>Eukaryota</taxon>
        <taxon>Metazoa</taxon>
        <taxon>Chordata</taxon>
        <taxon>Craniata</taxon>
        <taxon>Vertebrata</taxon>
        <taxon>Euteleostomi</taxon>
        <taxon>Archelosauria</taxon>
        <taxon>Archosauria</taxon>
        <taxon>Crocodylia</taxon>
        <taxon>Alligatoridae</taxon>
        <taxon>Alligatorinae</taxon>
        <taxon>Alligator</taxon>
    </lineage>
</organism>
<name>A0A151M1N9_ALLMI</name>
<dbReference type="AlphaFoldDB" id="A0A151M1N9"/>
<dbReference type="Proteomes" id="UP000050525">
    <property type="component" value="Unassembled WGS sequence"/>
</dbReference>
<reference evidence="1 2" key="1">
    <citation type="journal article" date="2012" name="Genome Biol.">
        <title>Sequencing three crocodilian genomes to illuminate the evolution of archosaurs and amniotes.</title>
        <authorList>
            <person name="St John J.A."/>
            <person name="Braun E.L."/>
            <person name="Isberg S.R."/>
            <person name="Miles L.G."/>
            <person name="Chong A.Y."/>
            <person name="Gongora J."/>
            <person name="Dalzell P."/>
            <person name="Moran C."/>
            <person name="Bed'hom B."/>
            <person name="Abzhanov A."/>
            <person name="Burgess S.C."/>
            <person name="Cooksey A.M."/>
            <person name="Castoe T.A."/>
            <person name="Crawford N.G."/>
            <person name="Densmore L.D."/>
            <person name="Drew J.C."/>
            <person name="Edwards S.V."/>
            <person name="Faircloth B.C."/>
            <person name="Fujita M.K."/>
            <person name="Greenwold M.J."/>
            <person name="Hoffmann F.G."/>
            <person name="Howard J.M."/>
            <person name="Iguchi T."/>
            <person name="Janes D.E."/>
            <person name="Khan S.Y."/>
            <person name="Kohno S."/>
            <person name="de Koning A.J."/>
            <person name="Lance S.L."/>
            <person name="McCarthy F.M."/>
            <person name="McCormack J.E."/>
            <person name="Merchant M.E."/>
            <person name="Peterson D.G."/>
            <person name="Pollock D.D."/>
            <person name="Pourmand N."/>
            <person name="Raney B.J."/>
            <person name="Roessler K.A."/>
            <person name="Sanford J.R."/>
            <person name="Sawyer R.H."/>
            <person name="Schmidt C.J."/>
            <person name="Triplett E.W."/>
            <person name="Tuberville T.D."/>
            <person name="Venegas-Anaya M."/>
            <person name="Howard J.T."/>
            <person name="Jarvis E.D."/>
            <person name="Guillette L.J.Jr."/>
            <person name="Glenn T.C."/>
            <person name="Green R.E."/>
            <person name="Ray D.A."/>
        </authorList>
    </citation>
    <scope>NUCLEOTIDE SEQUENCE [LARGE SCALE GENOMIC DNA]</scope>
    <source>
        <strain evidence="1">KSC_2009_1</strain>
    </source>
</reference>
<protein>
    <submittedName>
        <fullName evidence="1">Uncharacterized protein</fullName>
    </submittedName>
</protein>
<gene>
    <name evidence="1" type="ORF">Y1Q_0008517</name>
</gene>
<dbReference type="EMBL" id="AKHW03006817">
    <property type="protein sequence ID" value="KYO18400.1"/>
    <property type="molecule type" value="Genomic_DNA"/>
</dbReference>
<accession>A0A151M1N9</accession>
<evidence type="ECO:0000313" key="1">
    <source>
        <dbReference type="EMBL" id="KYO18400.1"/>
    </source>
</evidence>
<keyword evidence="2" id="KW-1185">Reference proteome</keyword>
<proteinExistence type="predicted"/>
<evidence type="ECO:0000313" key="2">
    <source>
        <dbReference type="Proteomes" id="UP000050525"/>
    </source>
</evidence>
<sequence length="102" mass="10919">MEEDCQVLDTVLALEVTFIAPAALPLATALPGPWQHTRHPVTGPPCNSFVKNDSLMNILFVGLKMADKADPGSTDSAATWACVPVQGGWLRATLESSPKRMD</sequence>
<comment type="caution">
    <text evidence="1">The sequence shown here is derived from an EMBL/GenBank/DDBJ whole genome shotgun (WGS) entry which is preliminary data.</text>
</comment>